<accession>A0A815WRM6</accession>
<dbReference type="Proteomes" id="UP000663852">
    <property type="component" value="Unassembled WGS sequence"/>
</dbReference>
<protein>
    <submittedName>
        <fullName evidence="2">Uncharacterized protein</fullName>
    </submittedName>
</protein>
<dbReference type="AlphaFoldDB" id="A0A815WRM6"/>
<evidence type="ECO:0000313" key="2">
    <source>
        <dbReference type="EMBL" id="CAF1549437.1"/>
    </source>
</evidence>
<gene>
    <name evidence="2" type="ORF">EDS130_LOCUS45895</name>
</gene>
<feature type="region of interest" description="Disordered" evidence="1">
    <location>
        <begin position="38"/>
        <end position="60"/>
    </location>
</feature>
<name>A0A815WRM6_ADIRI</name>
<proteinExistence type="predicted"/>
<reference evidence="2" key="1">
    <citation type="submission" date="2021-02" db="EMBL/GenBank/DDBJ databases">
        <authorList>
            <person name="Nowell W R."/>
        </authorList>
    </citation>
    <scope>NUCLEOTIDE SEQUENCE</scope>
</reference>
<dbReference type="EMBL" id="CAJNOJ010001337">
    <property type="protein sequence ID" value="CAF1549437.1"/>
    <property type="molecule type" value="Genomic_DNA"/>
</dbReference>
<feature type="non-terminal residue" evidence="2">
    <location>
        <position position="1"/>
    </location>
</feature>
<sequence length="60" mass="6305">ASNTIPRHPMDRARRAASGTLVGTVLAGAMRIPRHPMDRARRAASGTPVGTVGTHCCANR</sequence>
<comment type="caution">
    <text evidence="2">The sequence shown here is derived from an EMBL/GenBank/DDBJ whole genome shotgun (WGS) entry which is preliminary data.</text>
</comment>
<organism evidence="2 3">
    <name type="scientific">Adineta ricciae</name>
    <name type="common">Rotifer</name>
    <dbReference type="NCBI Taxonomy" id="249248"/>
    <lineage>
        <taxon>Eukaryota</taxon>
        <taxon>Metazoa</taxon>
        <taxon>Spiralia</taxon>
        <taxon>Gnathifera</taxon>
        <taxon>Rotifera</taxon>
        <taxon>Eurotatoria</taxon>
        <taxon>Bdelloidea</taxon>
        <taxon>Adinetida</taxon>
        <taxon>Adinetidae</taxon>
        <taxon>Adineta</taxon>
    </lineage>
</organism>
<evidence type="ECO:0000256" key="1">
    <source>
        <dbReference type="SAM" id="MobiDB-lite"/>
    </source>
</evidence>
<evidence type="ECO:0000313" key="3">
    <source>
        <dbReference type="Proteomes" id="UP000663852"/>
    </source>
</evidence>